<dbReference type="PANTHER" id="PTHR12001">
    <property type="entry name" value="GERANYLGERANYL PYROPHOSPHATE SYNTHASE"/>
    <property type="match status" value="1"/>
</dbReference>
<proteinExistence type="inferred from homology"/>
<evidence type="ECO:0000256" key="5">
    <source>
        <dbReference type="ARBA" id="ARBA00022842"/>
    </source>
</evidence>
<dbReference type="EMBL" id="CP063458">
    <property type="protein sequence ID" value="QOV88635.1"/>
    <property type="molecule type" value="Genomic_DNA"/>
</dbReference>
<reference evidence="7 8" key="1">
    <citation type="submission" date="2020-10" db="EMBL/GenBank/DDBJ databases">
        <title>Wide distribution of Phycisphaera-like planctomycetes from WD2101 soil group in peatlands and genome analysis of the first cultivated representative.</title>
        <authorList>
            <person name="Dedysh S.N."/>
            <person name="Beletsky A.V."/>
            <person name="Ivanova A."/>
            <person name="Kulichevskaya I.S."/>
            <person name="Suzina N.E."/>
            <person name="Philippov D.A."/>
            <person name="Rakitin A.L."/>
            <person name="Mardanov A.V."/>
            <person name="Ravin N.V."/>
        </authorList>
    </citation>
    <scope>NUCLEOTIDE SEQUENCE [LARGE SCALE GENOMIC DNA]</scope>
    <source>
        <strain evidence="7 8">M1803</strain>
    </source>
</reference>
<dbReference type="GO" id="GO:0004659">
    <property type="term" value="F:prenyltransferase activity"/>
    <property type="evidence" value="ECO:0007669"/>
    <property type="project" value="InterPro"/>
</dbReference>
<keyword evidence="8" id="KW-1185">Reference proteome</keyword>
<dbReference type="CDD" id="cd00685">
    <property type="entry name" value="Trans_IPPS_HT"/>
    <property type="match status" value="1"/>
</dbReference>
<evidence type="ECO:0000256" key="4">
    <source>
        <dbReference type="ARBA" id="ARBA00022723"/>
    </source>
</evidence>
<evidence type="ECO:0000256" key="6">
    <source>
        <dbReference type="RuleBase" id="RU004466"/>
    </source>
</evidence>
<dbReference type="PANTHER" id="PTHR12001:SF69">
    <property type="entry name" value="ALL TRANS-POLYPRENYL-DIPHOSPHATE SYNTHASE PDSS1"/>
    <property type="match status" value="1"/>
</dbReference>
<name>A0A7M2WSY0_9BACT</name>
<evidence type="ECO:0000313" key="8">
    <source>
        <dbReference type="Proteomes" id="UP000593765"/>
    </source>
</evidence>
<dbReference type="AlphaFoldDB" id="A0A7M2WSY0"/>
<dbReference type="InterPro" id="IPR008949">
    <property type="entry name" value="Isoprenoid_synthase_dom_sf"/>
</dbReference>
<evidence type="ECO:0000256" key="2">
    <source>
        <dbReference type="ARBA" id="ARBA00006706"/>
    </source>
</evidence>
<protein>
    <submittedName>
        <fullName evidence="7">Polyprenyl synthetase family protein</fullName>
    </submittedName>
</protein>
<dbReference type="SUPFAM" id="SSF48576">
    <property type="entry name" value="Terpenoid synthases"/>
    <property type="match status" value="1"/>
</dbReference>
<keyword evidence="3 6" id="KW-0808">Transferase</keyword>
<dbReference type="PROSITE" id="PS00444">
    <property type="entry name" value="POLYPRENYL_SYNTHASE_2"/>
    <property type="match status" value="1"/>
</dbReference>
<evidence type="ECO:0000313" key="7">
    <source>
        <dbReference type="EMBL" id="QOV88635.1"/>
    </source>
</evidence>
<comment type="similarity">
    <text evidence="2 6">Belongs to the FPP/GGPP synthase family.</text>
</comment>
<dbReference type="Proteomes" id="UP000593765">
    <property type="component" value="Chromosome"/>
</dbReference>
<sequence>MTSALASLTELIRPQLAAVEDLFHSELSSDLKCVNTLVKHVSRFRGKMLRPCLVLLTAKAVNPTGQLTADHVKLATVVEMVHMATLVHDDVLDEAELRRKGATINHLRGNEAAVILGDYLISHSYHLCSDVDNASRGLPSQYASRLIAKTTNDVCSGELLQLDNRNNLDLDEQTYLEIIKRKTAVLTAVCCRLGAAFAGGSEAVTEAMELYGLSLGVAFQIQDDILDLVGDAGSVGKTLGIDIEKGKMTLPLIHFMRTAPAEHQALLRSLLSEGGAADRAEKIRNLVIPSGSLQYARDRARALVDRARGCLSGLPDSEAKRVMDTMAEFVVTRPM</sequence>
<dbReference type="InterPro" id="IPR033749">
    <property type="entry name" value="Polyprenyl_synt_CS"/>
</dbReference>
<dbReference type="GO" id="GO:0008299">
    <property type="term" value="P:isoprenoid biosynthetic process"/>
    <property type="evidence" value="ECO:0007669"/>
    <property type="project" value="InterPro"/>
</dbReference>
<dbReference type="GO" id="GO:0046872">
    <property type="term" value="F:metal ion binding"/>
    <property type="evidence" value="ECO:0007669"/>
    <property type="project" value="UniProtKB-KW"/>
</dbReference>
<evidence type="ECO:0000256" key="1">
    <source>
        <dbReference type="ARBA" id="ARBA00001946"/>
    </source>
</evidence>
<gene>
    <name evidence="7" type="ORF">IPV69_20700</name>
</gene>
<dbReference type="Gene3D" id="1.10.600.10">
    <property type="entry name" value="Farnesyl Diphosphate Synthase"/>
    <property type="match status" value="1"/>
</dbReference>
<dbReference type="InterPro" id="IPR000092">
    <property type="entry name" value="Polyprenyl_synt"/>
</dbReference>
<dbReference type="SFLD" id="SFLDS00005">
    <property type="entry name" value="Isoprenoid_Synthase_Type_I"/>
    <property type="match status" value="1"/>
</dbReference>
<dbReference type="RefSeq" id="WP_206291629.1">
    <property type="nucleotide sequence ID" value="NZ_CP063458.1"/>
</dbReference>
<dbReference type="KEGG" id="hbs:IPV69_20700"/>
<keyword evidence="4" id="KW-0479">Metal-binding</keyword>
<evidence type="ECO:0000256" key="3">
    <source>
        <dbReference type="ARBA" id="ARBA00022679"/>
    </source>
</evidence>
<accession>A0A7M2WSY0</accession>
<comment type="cofactor">
    <cofactor evidence="1">
        <name>Mg(2+)</name>
        <dbReference type="ChEBI" id="CHEBI:18420"/>
    </cofactor>
</comment>
<dbReference type="Pfam" id="PF00348">
    <property type="entry name" value="polyprenyl_synt"/>
    <property type="match status" value="1"/>
</dbReference>
<organism evidence="7 8">
    <name type="scientific">Humisphaera borealis</name>
    <dbReference type="NCBI Taxonomy" id="2807512"/>
    <lineage>
        <taxon>Bacteria</taxon>
        <taxon>Pseudomonadati</taxon>
        <taxon>Planctomycetota</taxon>
        <taxon>Phycisphaerae</taxon>
        <taxon>Tepidisphaerales</taxon>
        <taxon>Tepidisphaeraceae</taxon>
        <taxon>Humisphaera</taxon>
    </lineage>
</organism>
<keyword evidence="5" id="KW-0460">Magnesium</keyword>